<dbReference type="EMBL" id="JAVLVU010000001">
    <property type="protein sequence ID" value="MDT3402155.1"/>
    <property type="molecule type" value="Genomic_DNA"/>
</dbReference>
<dbReference type="Pfam" id="PF00295">
    <property type="entry name" value="Glyco_hydro_28"/>
    <property type="match status" value="1"/>
</dbReference>
<dbReference type="PANTHER" id="PTHR31339">
    <property type="entry name" value="PECTIN LYASE-RELATED"/>
    <property type="match status" value="1"/>
</dbReference>
<evidence type="ECO:0008006" key="8">
    <source>
        <dbReference type="Google" id="ProtNLM"/>
    </source>
</evidence>
<comment type="similarity">
    <text evidence="1 4">Belongs to the glycosyl hydrolase 28 family.</text>
</comment>
<evidence type="ECO:0000256" key="3">
    <source>
        <dbReference type="ARBA" id="ARBA00023295"/>
    </source>
</evidence>
<organism evidence="6 7">
    <name type="scientific">Mucilaginibacter terrae</name>
    <dbReference type="NCBI Taxonomy" id="1955052"/>
    <lineage>
        <taxon>Bacteria</taxon>
        <taxon>Pseudomonadati</taxon>
        <taxon>Bacteroidota</taxon>
        <taxon>Sphingobacteriia</taxon>
        <taxon>Sphingobacteriales</taxon>
        <taxon>Sphingobacteriaceae</taxon>
        <taxon>Mucilaginibacter</taxon>
    </lineage>
</organism>
<dbReference type="InterPro" id="IPR051801">
    <property type="entry name" value="GH28_Enzymes"/>
</dbReference>
<accession>A0ABU3GU41</accession>
<feature type="chain" id="PRO_5046787682" description="Glycoside hydrolase family 28 protein" evidence="5">
    <location>
        <begin position="29"/>
        <end position="527"/>
    </location>
</feature>
<dbReference type="Gene3D" id="2.160.20.10">
    <property type="entry name" value="Single-stranded right-handed beta-helix, Pectin lyase-like"/>
    <property type="match status" value="1"/>
</dbReference>
<dbReference type="PANTHER" id="PTHR31339:SF9">
    <property type="entry name" value="PLASMIN AND FIBRONECTIN-BINDING PROTEIN A"/>
    <property type="match status" value="1"/>
</dbReference>
<protein>
    <recommendedName>
        <fullName evidence="8">Glycoside hydrolase family 28 protein</fullName>
    </recommendedName>
</protein>
<sequence>MKKNKIKHMCSALASAWFLLLHLSAAKATAPDKVYSITSYGAVADGKTDNTKAIQKTMNTASENGGGIVLVPKGNFVTGVLYLRSNVNLHFDKGAALLATTKRADYGPNKASALIVATDVNHVAITGSGTIDGRGEALLEDIYRMLRAGTLKDTEWQTYNPWNQKRPEENNRPHLMDFKNCQDVTVKNITIKNGLCWIQDYRDCRDMVIDSIKVESNTFLNNDGIDLVDCQNVKLSNSFFNVADDGICLKSHNPKSACENIEIYNCRVRSSASAVKFGTASHGGFKKIKIHDIEVYDTYRSAIAIETVDGGLIEDIDVRNINARNTGNAIFIRIGKRNKNAEPGILRRVYIGNVKVQVPAGKPDKGYNMEGPIVRTKHNVFPSSIVGIPGHDVEDVTLENIDISYEGTVSKNYPKFSISNLENIPEVIGDYPEFSMFGDLPAWGFYTRHANGIVFKNVKLSYKKNDLRKAAIFDDVKNLNIGSLNINKTQAIPAVVINNSPEAKVGSVKVAGKASKSVQIIELKIIK</sequence>
<dbReference type="InterPro" id="IPR011050">
    <property type="entry name" value="Pectin_lyase_fold/virulence"/>
</dbReference>
<dbReference type="RefSeq" id="WP_311948361.1">
    <property type="nucleotide sequence ID" value="NZ_JAVLVU010000001.1"/>
</dbReference>
<keyword evidence="3 4" id="KW-0326">Glycosidase</keyword>
<evidence type="ECO:0000313" key="7">
    <source>
        <dbReference type="Proteomes" id="UP001258315"/>
    </source>
</evidence>
<evidence type="ECO:0000313" key="6">
    <source>
        <dbReference type="EMBL" id="MDT3402155.1"/>
    </source>
</evidence>
<evidence type="ECO:0000256" key="1">
    <source>
        <dbReference type="ARBA" id="ARBA00008834"/>
    </source>
</evidence>
<gene>
    <name evidence="6" type="ORF">QE417_001227</name>
</gene>
<name>A0ABU3GU41_9SPHI</name>
<reference evidence="7" key="1">
    <citation type="submission" date="2023-07" db="EMBL/GenBank/DDBJ databases">
        <title>Functional and genomic diversity of the sorghum phyllosphere microbiome.</title>
        <authorList>
            <person name="Shade A."/>
        </authorList>
    </citation>
    <scope>NUCLEOTIDE SEQUENCE [LARGE SCALE GENOMIC DNA]</scope>
    <source>
        <strain evidence="7">SORGH_AS_0422</strain>
    </source>
</reference>
<dbReference type="Proteomes" id="UP001258315">
    <property type="component" value="Unassembled WGS sequence"/>
</dbReference>
<dbReference type="InterPro" id="IPR012334">
    <property type="entry name" value="Pectin_lyas_fold"/>
</dbReference>
<proteinExistence type="inferred from homology"/>
<keyword evidence="7" id="KW-1185">Reference proteome</keyword>
<dbReference type="InterPro" id="IPR006626">
    <property type="entry name" value="PbH1"/>
</dbReference>
<dbReference type="SMART" id="SM00710">
    <property type="entry name" value="PbH1"/>
    <property type="match status" value="5"/>
</dbReference>
<dbReference type="SUPFAM" id="SSF51126">
    <property type="entry name" value="Pectin lyase-like"/>
    <property type="match status" value="1"/>
</dbReference>
<evidence type="ECO:0000256" key="2">
    <source>
        <dbReference type="ARBA" id="ARBA00022801"/>
    </source>
</evidence>
<feature type="signal peptide" evidence="5">
    <location>
        <begin position="1"/>
        <end position="28"/>
    </location>
</feature>
<keyword evidence="5" id="KW-0732">Signal</keyword>
<comment type="caution">
    <text evidence="6">The sequence shown here is derived from an EMBL/GenBank/DDBJ whole genome shotgun (WGS) entry which is preliminary data.</text>
</comment>
<evidence type="ECO:0000256" key="5">
    <source>
        <dbReference type="SAM" id="SignalP"/>
    </source>
</evidence>
<evidence type="ECO:0000256" key="4">
    <source>
        <dbReference type="RuleBase" id="RU361169"/>
    </source>
</evidence>
<keyword evidence="2 4" id="KW-0378">Hydrolase</keyword>
<dbReference type="InterPro" id="IPR000743">
    <property type="entry name" value="Glyco_hydro_28"/>
</dbReference>